<reference evidence="1 2" key="1">
    <citation type="journal article" date="2005" name="PLoS Genet.">
        <title>Life in hot carbon monoxide: the complete genome sequence of Carboxydothermus hydrogenoformans Z-2901.</title>
        <authorList>
            <person name="Wu M."/>
            <person name="Ren Q."/>
            <person name="Durkin A.S."/>
            <person name="Daugherty S.C."/>
            <person name="Brinkac L.M."/>
            <person name="Dodson R.J."/>
            <person name="Madupu R."/>
            <person name="Sullivan S.A."/>
            <person name="Kolonay J.F."/>
            <person name="Haft D.H."/>
            <person name="Nelson W.C."/>
            <person name="Tallon L.J."/>
            <person name="Jones K.M."/>
            <person name="Ulrich L.E."/>
            <person name="Gonzalez J.M."/>
            <person name="Zhulin I.B."/>
            <person name="Robb F.T."/>
            <person name="Eisen J.A."/>
        </authorList>
    </citation>
    <scope>NUCLEOTIDE SEQUENCE [LARGE SCALE GENOMIC DNA]</scope>
    <source>
        <strain evidence="2">ATCC BAA-161 / DSM 6008 / Z-2901</strain>
    </source>
</reference>
<organism evidence="1 2">
    <name type="scientific">Carboxydothermus hydrogenoformans (strain ATCC BAA-161 / DSM 6008 / Z-2901)</name>
    <dbReference type="NCBI Taxonomy" id="246194"/>
    <lineage>
        <taxon>Bacteria</taxon>
        <taxon>Bacillati</taxon>
        <taxon>Bacillota</taxon>
        <taxon>Clostridia</taxon>
        <taxon>Thermoanaerobacterales</taxon>
        <taxon>Thermoanaerobacteraceae</taxon>
        <taxon>Carboxydothermus</taxon>
    </lineage>
</organism>
<protein>
    <submittedName>
        <fullName evidence="1">Uncharacterized protein</fullName>
    </submittedName>
</protein>
<accession>Q3A986</accession>
<dbReference type="HOGENOM" id="CLU_3150798_0_0_9"/>
<sequence>MRLKQVKFQLKSRAILYFTESAFVCYLSHKKRPAILSKSFYPNFLKHY</sequence>
<dbReference type="Proteomes" id="UP000002706">
    <property type="component" value="Chromosome"/>
</dbReference>
<keyword evidence="2" id="KW-1185">Reference proteome</keyword>
<evidence type="ECO:0000313" key="1">
    <source>
        <dbReference type="EMBL" id="ABB14484.1"/>
    </source>
</evidence>
<dbReference type="EMBL" id="CP000141">
    <property type="protein sequence ID" value="ABB14484.1"/>
    <property type="molecule type" value="Genomic_DNA"/>
</dbReference>
<proteinExistence type="predicted"/>
<dbReference type="AlphaFoldDB" id="Q3A986"/>
<dbReference type="InParanoid" id="Q3A986"/>
<evidence type="ECO:0000313" key="2">
    <source>
        <dbReference type="Proteomes" id="UP000002706"/>
    </source>
</evidence>
<dbReference type="KEGG" id="chy:CHY_2504"/>
<name>Q3A986_CARHZ</name>
<gene>
    <name evidence="1" type="ordered locus">CHY_2504</name>
</gene>